<dbReference type="EMBL" id="CP127363">
    <property type="protein sequence ID" value="WIY47313.1"/>
    <property type="molecule type" value="Genomic_DNA"/>
</dbReference>
<gene>
    <name evidence="1" type="ORF">QRO08_15910</name>
</gene>
<accession>A0ABY9AKL2</accession>
<protein>
    <submittedName>
        <fullName evidence="1">Transcriptional regulator</fullName>
    </submittedName>
</protein>
<organism evidence="1 2">
    <name type="scientific">Paracidovorax citrulli</name>
    <name type="common">Acidovorax citrulli</name>
    <dbReference type="NCBI Taxonomy" id="80869"/>
    <lineage>
        <taxon>Bacteria</taxon>
        <taxon>Pseudomonadati</taxon>
        <taxon>Pseudomonadota</taxon>
        <taxon>Betaproteobacteria</taxon>
        <taxon>Burkholderiales</taxon>
        <taxon>Comamonadaceae</taxon>
        <taxon>Paracidovorax</taxon>
    </lineage>
</organism>
<proteinExistence type="predicted"/>
<dbReference type="Pfam" id="PF06892">
    <property type="entry name" value="Phage_CP76"/>
    <property type="match status" value="1"/>
</dbReference>
<dbReference type="RefSeq" id="WP_011794891.1">
    <property type="nucleotide sequence ID" value="NZ_CP023687.1"/>
</dbReference>
<reference evidence="1 2" key="1">
    <citation type="submission" date="2023-06" db="EMBL/GenBank/DDBJ databases">
        <authorList>
            <person name="Ham H."/>
            <person name="Park D.S."/>
        </authorList>
    </citation>
    <scope>NUCLEOTIDE SEQUENCE [LARGE SCALE GENOMIC DNA]</scope>
    <source>
        <strain evidence="1 2">KACC 17005</strain>
    </source>
</reference>
<name>A0ABY9AKL2_PARCI</name>
<keyword evidence="2" id="KW-1185">Reference proteome</keyword>
<evidence type="ECO:0000313" key="2">
    <source>
        <dbReference type="Proteomes" id="UP001242732"/>
    </source>
</evidence>
<dbReference type="InterPro" id="IPR009679">
    <property type="entry name" value="Phage_186_CII-like"/>
</dbReference>
<evidence type="ECO:0000313" key="1">
    <source>
        <dbReference type="EMBL" id="WIY47313.1"/>
    </source>
</evidence>
<sequence length="160" mass="16566">MNSLDALRRMVANYPGGRAALAARLGKSDEVLRKELSGSSAGHKMGLADAEEIATMCHEAGSAGAQGLGTVFSFGSGMLALPVIHASAERRCLRTATFAAVQECADVFTAVTKALADGSISENDRRKVLREVGEAVAEMQGVVVELNAQYAADTAGRAPA</sequence>
<dbReference type="Proteomes" id="UP001242732">
    <property type="component" value="Chromosome"/>
</dbReference>